<gene>
    <name evidence="2" type="ORF">SAMN04488559_103131</name>
</gene>
<evidence type="ECO:0000313" key="2">
    <source>
        <dbReference type="EMBL" id="SER69118.1"/>
    </source>
</evidence>
<keyword evidence="1" id="KW-0732">Signal</keyword>
<keyword evidence="3" id="KW-1185">Reference proteome</keyword>
<sequence length="969" mass="108261">MMKKKTTFFICLTLVMGTSLLVAKSTHANKQEVNTPIVQQRGNEITIDANNPIYQQKIPADSTTLPEKKLNTNPLYEHYVQQNIYIPGFFREQFIGKSTTQDDEIIQAFKLSNNKVLSVHHSTDFPYAVVTPGYFYKDYNRLVLSDSKGTIEKEVPLYQGKTAYYMSSSDNQNDTYTFIYTNGLVNGDVIIYETVDKDLNILSRQTVTQPAGVIYNRMSIDFNAEKYHLPLLTNVATQKTFFIAKNIGGTLNTAGLAFPSVNFASYTPNGQIPAGTMVGIANGAFTNTSSNGFIAPLQLGYASGAKGFGTVLVEWDQNNKIVFEKLVGDGDGSFQYQSGISSPDKYYFTITDKSNKNSNTKLYLYDLNQHQLNLVAEYPPKTTLTLTKNGASSVSVYGYIVENNQPAIFIGFANNLTFELTGMRKIASDVPITIRTMLSFDETIFLGGMIEGKGFVDSVYGPTGNWTNKAAPQLKYNAFLGSALVIDNYAPAILAPQNVILDLEDTDLKQEINTGSQNILNNWLITGTKTGSLSDPLAIKVTDYYDLSSKNISGQKSQDWLNKRINRNPLDPTRAIDWSALGLDLTSRGPQKIKYFVSDENKQISATSRIINKMDNETIWNEKGALAASNFTIHVNDVEALTDNSSKTSAQLQAWDINSGELKSADVLVKQDELTAIQDVKKAYDQLTENNHPADLIKPYPLTYEFTYDGKTLTKTITVFIIDDTTTVDQTNNIVLYAFDFTEYLHHVKELSSNKVVQLSTASAWNLTMNWGDTALPANKLTANVTEVPVGLNHVTKKGLYPVTIKHDQLVQTKVKANILDSEATIHVRQVILDSNNNLVLPLTGYFQLNNENGNPSTSHSKQEQILATSTNDDTLQVFSKQVSYMNFDHWWYEINPIIPQYYEYAGYILTDSKITHQASDRIDNQQEKPLLDFTVKDTYWVTIYLKASTNHPKSYSSNYSQNSFGKLP</sequence>
<name>A0A1H9R8X1_9LACT</name>
<dbReference type="STRING" id="142588.SAMN04488559_103131"/>
<evidence type="ECO:0008006" key="4">
    <source>
        <dbReference type="Google" id="ProtNLM"/>
    </source>
</evidence>
<accession>A0A1H9R8X1</accession>
<evidence type="ECO:0000256" key="1">
    <source>
        <dbReference type="SAM" id="SignalP"/>
    </source>
</evidence>
<dbReference type="EMBL" id="FOHA01000003">
    <property type="protein sequence ID" value="SER69118.1"/>
    <property type="molecule type" value="Genomic_DNA"/>
</dbReference>
<proteinExistence type="predicted"/>
<evidence type="ECO:0000313" key="3">
    <source>
        <dbReference type="Proteomes" id="UP000198948"/>
    </source>
</evidence>
<feature type="chain" id="PRO_5011446300" description="MucBP domain-containing protein" evidence="1">
    <location>
        <begin position="29"/>
        <end position="969"/>
    </location>
</feature>
<dbReference type="OrthoDB" id="2187056at2"/>
<reference evidence="2 3" key="1">
    <citation type="submission" date="2016-10" db="EMBL/GenBank/DDBJ databases">
        <authorList>
            <person name="de Groot N.N."/>
        </authorList>
    </citation>
    <scope>NUCLEOTIDE SEQUENCE [LARGE SCALE GENOMIC DNA]</scope>
    <source>
        <strain evidence="2 3">DSM 13760</strain>
    </source>
</reference>
<dbReference type="AlphaFoldDB" id="A0A1H9R8X1"/>
<protein>
    <recommendedName>
        <fullName evidence="4">MucBP domain-containing protein</fullName>
    </recommendedName>
</protein>
<feature type="signal peptide" evidence="1">
    <location>
        <begin position="1"/>
        <end position="28"/>
    </location>
</feature>
<organism evidence="2 3">
    <name type="scientific">Isobaculum melis</name>
    <dbReference type="NCBI Taxonomy" id="142588"/>
    <lineage>
        <taxon>Bacteria</taxon>
        <taxon>Bacillati</taxon>
        <taxon>Bacillota</taxon>
        <taxon>Bacilli</taxon>
        <taxon>Lactobacillales</taxon>
        <taxon>Carnobacteriaceae</taxon>
        <taxon>Isobaculum</taxon>
    </lineage>
</organism>
<dbReference type="Proteomes" id="UP000198948">
    <property type="component" value="Unassembled WGS sequence"/>
</dbReference>
<dbReference type="RefSeq" id="WP_092650611.1">
    <property type="nucleotide sequence ID" value="NZ_FOHA01000003.1"/>
</dbReference>